<proteinExistence type="predicted"/>
<organism evidence="1 2">
    <name type="scientific">Eastern grey kangaroopox virus</name>
    <dbReference type="NCBI Taxonomy" id="2042482"/>
    <lineage>
        <taxon>Viruses</taxon>
        <taxon>Varidnaviria</taxon>
        <taxon>Bamfordvirae</taxon>
        <taxon>Nucleocytoviricota</taxon>
        <taxon>Pokkesviricetes</taxon>
        <taxon>Chitovirales</taxon>
        <taxon>Poxviridae</taxon>
        <taxon>Chordopoxvirinae</taxon>
        <taxon>Macropopoxvirus</taxon>
        <taxon>Macropopoxvirus mgiganteuspox</taxon>
        <taxon>Eastern kangaroopox virus</taxon>
    </lineage>
</organism>
<dbReference type="Proteomes" id="UP000318014">
    <property type="component" value="Genome"/>
</dbReference>
<evidence type="ECO:0000313" key="2">
    <source>
        <dbReference type="Proteomes" id="UP000318014"/>
    </source>
</evidence>
<name>A0A2H4QTC3_9POXV</name>
<evidence type="ECO:0000313" key="1">
    <source>
        <dbReference type="EMBL" id="ATX75010.2"/>
    </source>
</evidence>
<protein>
    <submittedName>
        <fullName evidence="1">Uncharacterized protein</fullName>
    </submittedName>
</protein>
<reference evidence="1 2" key="1">
    <citation type="journal article" date="2017" name="Sci. Rep.">
        <title>Molecular and microscopic characterization of a novel Eastern grey kangaroopox virus genome directly from a clinical sample.</title>
        <authorList>
            <person name="Sarker S."/>
            <person name="Roberts H.K."/>
            <person name="Tidd N."/>
            <person name="Ault S."/>
            <person name="Ladmore G."/>
            <person name="Peters A."/>
            <person name="Forwood J.K."/>
            <person name="Helbig K."/>
            <person name="Raidal S.R."/>
        </authorList>
    </citation>
    <scope>NUCLEOTIDE SEQUENCE [LARGE SCALE GENOMIC DNA]</scope>
    <source>
        <strain evidence="1 2">NSW</strain>
    </source>
</reference>
<sequence length="53" mass="6153">MNELVGYLSACKREKVCLSGKEPDPHRSRISQSSISSRLRCQLHARRPRQCQR</sequence>
<accession>A0A2H4QTC3</accession>
<dbReference type="EMBL" id="MF661791">
    <property type="protein sequence ID" value="ATX75010.2"/>
    <property type="molecule type" value="Genomic_DNA"/>
</dbReference>
<gene>
    <name evidence="1" type="ORF">EKPV-NSW-ORF016</name>
</gene>